<accession>A0AAD9Z213</accession>
<evidence type="ECO:0000256" key="2">
    <source>
        <dbReference type="SAM" id="SignalP"/>
    </source>
</evidence>
<feature type="domain" description="FAS1" evidence="3">
    <location>
        <begin position="19"/>
        <end position="96"/>
    </location>
</feature>
<feature type="chain" id="PRO_5041913813" description="FAS1 domain-containing protein" evidence="2">
    <location>
        <begin position="18"/>
        <end position="347"/>
    </location>
</feature>
<dbReference type="InterPro" id="IPR036378">
    <property type="entry name" value="FAS1_dom_sf"/>
</dbReference>
<dbReference type="PROSITE" id="PS50213">
    <property type="entry name" value="FAS1"/>
    <property type="match status" value="2"/>
</dbReference>
<gene>
    <name evidence="4" type="ORF">OEA41_004965</name>
</gene>
<protein>
    <recommendedName>
        <fullName evidence="3">FAS1 domain-containing protein</fullName>
    </recommendedName>
</protein>
<reference evidence="4" key="1">
    <citation type="submission" date="2022-11" db="EMBL/GenBank/DDBJ databases">
        <title>Chromosomal genome sequence assembly and mating type (MAT) locus characterization of the leprose asexual lichenized fungus Lepraria neglecta (Nyl.) Erichsen.</title>
        <authorList>
            <person name="Allen J.L."/>
            <person name="Pfeffer B."/>
        </authorList>
    </citation>
    <scope>NUCLEOTIDE SEQUENCE</scope>
    <source>
        <strain evidence="4">Allen 5258</strain>
    </source>
</reference>
<dbReference type="InterPro" id="IPR000782">
    <property type="entry name" value="FAS1_domain"/>
</dbReference>
<dbReference type="EMBL" id="JASNWA010000010">
    <property type="protein sequence ID" value="KAK3168517.1"/>
    <property type="molecule type" value="Genomic_DNA"/>
</dbReference>
<dbReference type="GO" id="GO:0000329">
    <property type="term" value="C:fungal-type vacuole membrane"/>
    <property type="evidence" value="ECO:0007669"/>
    <property type="project" value="TreeGrafter"/>
</dbReference>
<evidence type="ECO:0000256" key="1">
    <source>
        <dbReference type="SAM" id="MobiDB-lite"/>
    </source>
</evidence>
<dbReference type="PANTHER" id="PTHR10900:SF77">
    <property type="entry name" value="FI19380P1"/>
    <property type="match status" value="1"/>
</dbReference>
<dbReference type="AlphaFoldDB" id="A0AAD9Z213"/>
<comment type="caution">
    <text evidence="4">The sequence shown here is derived from an EMBL/GenBank/DDBJ whole genome shotgun (WGS) entry which is preliminary data.</text>
</comment>
<proteinExistence type="predicted"/>
<dbReference type="PANTHER" id="PTHR10900">
    <property type="entry name" value="PERIOSTIN-RELATED"/>
    <property type="match status" value="1"/>
</dbReference>
<dbReference type="Gene3D" id="2.30.180.10">
    <property type="entry name" value="FAS1 domain"/>
    <property type="match status" value="2"/>
</dbReference>
<sequence length="347" mass="34960">MQFKYLSLAALAAGASAQTMNLTAALMSSPDLTNLTTYVSLFPDLLTQLSMAINVTILAPSNEAFAAFLNSSAGAALATNDTAVIEAVLMYHVLNGTHPAASIMSTPAFVPTMLTNTVYANVTGGQVVEAVTQGTNVEIYSGLLMNSTVTTPLVNTLDSARDVAVFAPNNAAFQAIGSATANLNIMELALILEYHVVNGTVGYSSTLMNGTILTSMSGMNLTIAVSDGSVFVNSAKVVTPNVLVANGVVHVIDNVLNPNNTSAMPIATASTQSVAFAGASSATDNPLTSGVPTPMMTVGMAPTPASGSGSVSGSGTSSSSSGAAMPMRTGAIGAAAFFAGAGVWLNN</sequence>
<feature type="compositionally biased region" description="Low complexity" evidence="1">
    <location>
        <begin position="306"/>
        <end position="322"/>
    </location>
</feature>
<dbReference type="Proteomes" id="UP001276659">
    <property type="component" value="Unassembled WGS sequence"/>
</dbReference>
<feature type="domain" description="FAS1" evidence="3">
    <location>
        <begin position="124"/>
        <end position="256"/>
    </location>
</feature>
<name>A0AAD9Z213_9LECA</name>
<evidence type="ECO:0000313" key="5">
    <source>
        <dbReference type="Proteomes" id="UP001276659"/>
    </source>
</evidence>
<dbReference type="SMART" id="SM00554">
    <property type="entry name" value="FAS1"/>
    <property type="match status" value="2"/>
</dbReference>
<dbReference type="SUPFAM" id="SSF82153">
    <property type="entry name" value="FAS1 domain"/>
    <property type="match status" value="2"/>
</dbReference>
<keyword evidence="2" id="KW-0732">Signal</keyword>
<feature type="signal peptide" evidence="2">
    <location>
        <begin position="1"/>
        <end position="17"/>
    </location>
</feature>
<dbReference type="InterPro" id="IPR050904">
    <property type="entry name" value="Adhesion/Biosynth-related"/>
</dbReference>
<feature type="region of interest" description="Disordered" evidence="1">
    <location>
        <begin position="299"/>
        <end position="323"/>
    </location>
</feature>
<evidence type="ECO:0000259" key="3">
    <source>
        <dbReference type="PROSITE" id="PS50213"/>
    </source>
</evidence>
<evidence type="ECO:0000313" key="4">
    <source>
        <dbReference type="EMBL" id="KAK3168517.1"/>
    </source>
</evidence>
<dbReference type="GO" id="GO:0016236">
    <property type="term" value="P:macroautophagy"/>
    <property type="evidence" value="ECO:0007669"/>
    <property type="project" value="TreeGrafter"/>
</dbReference>
<organism evidence="4 5">
    <name type="scientific">Lepraria neglecta</name>
    <dbReference type="NCBI Taxonomy" id="209136"/>
    <lineage>
        <taxon>Eukaryota</taxon>
        <taxon>Fungi</taxon>
        <taxon>Dikarya</taxon>
        <taxon>Ascomycota</taxon>
        <taxon>Pezizomycotina</taxon>
        <taxon>Lecanoromycetes</taxon>
        <taxon>OSLEUM clade</taxon>
        <taxon>Lecanoromycetidae</taxon>
        <taxon>Lecanorales</taxon>
        <taxon>Lecanorineae</taxon>
        <taxon>Stereocaulaceae</taxon>
        <taxon>Lepraria</taxon>
    </lineage>
</organism>
<dbReference type="Pfam" id="PF02469">
    <property type="entry name" value="Fasciclin"/>
    <property type="match status" value="2"/>
</dbReference>
<keyword evidence="5" id="KW-1185">Reference proteome</keyword>
<dbReference type="FunFam" id="2.30.180.10:FF:000032">
    <property type="entry name" value="Fasciclin domain-containing protein, putative"/>
    <property type="match status" value="1"/>
</dbReference>